<organism evidence="2 3">
    <name type="scientific">Natrinema salifodinae</name>
    <dbReference type="NCBI Taxonomy" id="1202768"/>
    <lineage>
        <taxon>Archaea</taxon>
        <taxon>Methanobacteriati</taxon>
        <taxon>Methanobacteriota</taxon>
        <taxon>Stenosarchaea group</taxon>
        <taxon>Halobacteria</taxon>
        <taxon>Halobacteriales</taxon>
        <taxon>Natrialbaceae</taxon>
        <taxon>Natrinema</taxon>
    </lineage>
</organism>
<dbReference type="Pfam" id="PF00535">
    <property type="entry name" value="Glycos_transf_2"/>
    <property type="match status" value="1"/>
</dbReference>
<dbReference type="EMBL" id="FOIS01000001">
    <property type="protein sequence ID" value="SEV81105.1"/>
    <property type="molecule type" value="Genomic_DNA"/>
</dbReference>
<evidence type="ECO:0000259" key="1">
    <source>
        <dbReference type="Pfam" id="PF00535"/>
    </source>
</evidence>
<dbReference type="Gene3D" id="3.90.550.10">
    <property type="entry name" value="Spore Coat Polysaccharide Biosynthesis Protein SpsA, Chain A"/>
    <property type="match status" value="1"/>
</dbReference>
<sequence length="240" mass="26874">MTTTAAVLPAHNEASHVRDVIERIAATGLVDHTIVVDDCSTDETADRVEATDAILVSNERNRDYGGAIKRGYERAIDLGVDVLFRLDADGQHDPAELRRFYRMLRQPDCQYVLGNRFADPTFRDAMPVDRQFGNRVVALATSLRLGQRVHDPPCGYRAMDADALARTPYRSFSNDFQIGVEEILAFDALGAGIEEVPVSCIYANEESSLTYYDGVRFLYPNVAWWDRKAAGTALERVVRR</sequence>
<dbReference type="Proteomes" id="UP000183275">
    <property type="component" value="Unassembled WGS sequence"/>
</dbReference>
<feature type="domain" description="Glycosyltransferase 2-like" evidence="1">
    <location>
        <begin position="7"/>
        <end position="164"/>
    </location>
</feature>
<gene>
    <name evidence="2" type="ORF">SAMN05216285_0188</name>
</gene>
<evidence type="ECO:0000313" key="2">
    <source>
        <dbReference type="EMBL" id="SEV81105.1"/>
    </source>
</evidence>
<dbReference type="PANTHER" id="PTHR48090">
    <property type="entry name" value="UNDECAPRENYL-PHOSPHATE 4-DEOXY-4-FORMAMIDO-L-ARABINOSE TRANSFERASE-RELATED"/>
    <property type="match status" value="1"/>
</dbReference>
<dbReference type="STRING" id="1202768.SAMN05216285_0188"/>
<name>A0A1I0M1R6_9EURY</name>
<dbReference type="eggNOG" id="arCOG00894">
    <property type="taxonomic scope" value="Archaea"/>
</dbReference>
<dbReference type="SUPFAM" id="SSF53448">
    <property type="entry name" value="Nucleotide-diphospho-sugar transferases"/>
    <property type="match status" value="1"/>
</dbReference>
<keyword evidence="2" id="KW-0808">Transferase</keyword>
<protein>
    <submittedName>
        <fullName evidence="2">Glycosyl transferase family 2</fullName>
    </submittedName>
</protein>
<proteinExistence type="predicted"/>
<evidence type="ECO:0000313" key="3">
    <source>
        <dbReference type="Proteomes" id="UP000183275"/>
    </source>
</evidence>
<dbReference type="InterPro" id="IPR001173">
    <property type="entry name" value="Glyco_trans_2-like"/>
</dbReference>
<reference evidence="3" key="1">
    <citation type="submission" date="2016-10" db="EMBL/GenBank/DDBJ databases">
        <authorList>
            <person name="Varghese N."/>
        </authorList>
    </citation>
    <scope>NUCLEOTIDE SEQUENCE [LARGE SCALE GENOMIC DNA]</scope>
    <source>
        <strain evidence="3">CGMCC 1.12284</strain>
    </source>
</reference>
<dbReference type="RefSeq" id="WP_049991014.1">
    <property type="nucleotide sequence ID" value="NZ_FOIS01000001.1"/>
</dbReference>
<dbReference type="OrthoDB" id="11098at2157"/>
<keyword evidence="3" id="KW-1185">Reference proteome</keyword>
<dbReference type="AlphaFoldDB" id="A0A1I0M1R6"/>
<accession>A0A1I0M1R6</accession>
<dbReference type="PANTHER" id="PTHR48090:SF7">
    <property type="entry name" value="RFBJ PROTEIN"/>
    <property type="match status" value="1"/>
</dbReference>
<dbReference type="CDD" id="cd04179">
    <property type="entry name" value="DPM_DPG-synthase_like"/>
    <property type="match status" value="1"/>
</dbReference>
<dbReference type="InterPro" id="IPR050256">
    <property type="entry name" value="Glycosyltransferase_2"/>
</dbReference>
<dbReference type="GO" id="GO:0016740">
    <property type="term" value="F:transferase activity"/>
    <property type="evidence" value="ECO:0007669"/>
    <property type="project" value="UniProtKB-KW"/>
</dbReference>
<dbReference type="InterPro" id="IPR029044">
    <property type="entry name" value="Nucleotide-diphossugar_trans"/>
</dbReference>